<evidence type="ECO:0000313" key="3">
    <source>
        <dbReference type="Proteomes" id="UP000269221"/>
    </source>
</evidence>
<dbReference type="AlphaFoldDB" id="A0A3M0JB44"/>
<accession>A0A3M0JB44</accession>
<protein>
    <submittedName>
        <fullName evidence="2">Uncharacterized protein</fullName>
    </submittedName>
</protein>
<comment type="caution">
    <text evidence="2">The sequence shown here is derived from an EMBL/GenBank/DDBJ whole genome shotgun (WGS) entry which is preliminary data.</text>
</comment>
<evidence type="ECO:0000313" key="2">
    <source>
        <dbReference type="EMBL" id="RMB91886.1"/>
    </source>
</evidence>
<sequence length="186" mass="20012">MGYTSLCFGIFHYGITKSLRLEKISGITESKLCPVPSGALSANPGLPWTPPGMGTPPFPLPVSDHPFHEEIPPDAQPAAPLVLFEVLLLGMGQRLILAAPEGSQSLSCPSWAWGTYPTLKHSPGQPHKGMHLSKCCLNFSPSEFSSSDSDHRIPECPELEGTPGMMDPTLAWPRHPNNPTLVNPSP</sequence>
<dbReference type="EMBL" id="QRBI01000232">
    <property type="protein sequence ID" value="RMB91886.1"/>
    <property type="molecule type" value="Genomic_DNA"/>
</dbReference>
<proteinExistence type="predicted"/>
<feature type="region of interest" description="Disordered" evidence="1">
    <location>
        <begin position="158"/>
        <end position="186"/>
    </location>
</feature>
<evidence type="ECO:0000256" key="1">
    <source>
        <dbReference type="SAM" id="MobiDB-lite"/>
    </source>
</evidence>
<dbReference type="OrthoDB" id="10638799at2759"/>
<dbReference type="Proteomes" id="UP000269221">
    <property type="component" value="Unassembled WGS sequence"/>
</dbReference>
<organism evidence="2 3">
    <name type="scientific">Hirundo rustica rustica</name>
    <dbReference type="NCBI Taxonomy" id="333673"/>
    <lineage>
        <taxon>Eukaryota</taxon>
        <taxon>Metazoa</taxon>
        <taxon>Chordata</taxon>
        <taxon>Craniata</taxon>
        <taxon>Vertebrata</taxon>
        <taxon>Euteleostomi</taxon>
        <taxon>Archelosauria</taxon>
        <taxon>Archosauria</taxon>
        <taxon>Dinosauria</taxon>
        <taxon>Saurischia</taxon>
        <taxon>Theropoda</taxon>
        <taxon>Coelurosauria</taxon>
        <taxon>Aves</taxon>
        <taxon>Neognathae</taxon>
        <taxon>Neoaves</taxon>
        <taxon>Telluraves</taxon>
        <taxon>Australaves</taxon>
        <taxon>Passeriformes</taxon>
        <taxon>Sylvioidea</taxon>
        <taxon>Hirundinidae</taxon>
        <taxon>Hirundo</taxon>
    </lineage>
</organism>
<feature type="compositionally biased region" description="Polar residues" evidence="1">
    <location>
        <begin position="177"/>
        <end position="186"/>
    </location>
</feature>
<name>A0A3M0JB44_HIRRU</name>
<reference evidence="2 3" key="1">
    <citation type="submission" date="2018-07" db="EMBL/GenBank/DDBJ databases">
        <title>A high quality draft genome assembly of the barn swallow (H. rustica rustica).</title>
        <authorList>
            <person name="Formenti G."/>
            <person name="Chiara M."/>
            <person name="Poveda L."/>
            <person name="Francoijs K.-J."/>
            <person name="Bonisoli-Alquati A."/>
            <person name="Canova L."/>
            <person name="Gianfranceschi L."/>
            <person name="Horner D.S."/>
            <person name="Saino N."/>
        </authorList>
    </citation>
    <scope>NUCLEOTIDE SEQUENCE [LARGE SCALE GENOMIC DNA]</scope>
    <source>
        <strain evidence="2">Chelidonia</strain>
        <tissue evidence="2">Blood</tissue>
    </source>
</reference>
<keyword evidence="3" id="KW-1185">Reference proteome</keyword>
<gene>
    <name evidence="2" type="ORF">DUI87_31696</name>
</gene>